<comment type="caution">
    <text evidence="4">The sequence shown here is derived from an EMBL/GenBank/DDBJ whole genome shotgun (WGS) entry which is preliminary data.</text>
</comment>
<feature type="region of interest" description="Disordered" evidence="1">
    <location>
        <begin position="64"/>
        <end position="139"/>
    </location>
</feature>
<evidence type="ECO:0000259" key="3">
    <source>
        <dbReference type="Pfam" id="PF08525"/>
    </source>
</evidence>
<dbReference type="EMBL" id="JNGI01000062">
    <property type="protein sequence ID" value="KNC93144.1"/>
    <property type="molecule type" value="Genomic_DNA"/>
</dbReference>
<keyword evidence="5" id="KW-1185">Reference proteome</keyword>
<proteinExistence type="predicted"/>
<accession>A0A0L0GWK3</accession>
<feature type="compositionally biased region" description="Polar residues" evidence="1">
    <location>
        <begin position="80"/>
        <end position="89"/>
    </location>
</feature>
<feature type="domain" description="Opacity-associated protein A-like N-terminal" evidence="3">
    <location>
        <begin position="36"/>
        <end position="63"/>
    </location>
</feature>
<evidence type="ECO:0000313" key="5">
    <source>
        <dbReference type="Proteomes" id="UP000037393"/>
    </source>
</evidence>
<dbReference type="InterPro" id="IPR007340">
    <property type="entry name" value="LysM_Opacity-associatedA"/>
</dbReference>
<dbReference type="PATRIC" id="fig|379893.4.peg.4170"/>
<evidence type="ECO:0000259" key="2">
    <source>
        <dbReference type="Pfam" id="PF04225"/>
    </source>
</evidence>
<dbReference type="STRING" id="379893.GCA_001297775_03691"/>
<feature type="domain" description="Opacity-associated protein A LysM-like" evidence="2">
    <location>
        <begin position="142"/>
        <end position="226"/>
    </location>
</feature>
<organism evidence="4 5">
    <name type="scientific">Trabulsiella odontotermitis</name>
    <dbReference type="NCBI Taxonomy" id="379893"/>
    <lineage>
        <taxon>Bacteria</taxon>
        <taxon>Pseudomonadati</taxon>
        <taxon>Pseudomonadota</taxon>
        <taxon>Gammaproteobacteria</taxon>
        <taxon>Enterobacterales</taxon>
        <taxon>Enterobacteriaceae</taxon>
        <taxon>Trabulsiella</taxon>
    </lineage>
</organism>
<dbReference type="Proteomes" id="UP000037393">
    <property type="component" value="Unassembled WGS sequence"/>
</dbReference>
<dbReference type="InterPro" id="IPR013731">
    <property type="entry name" value="OapA_N"/>
</dbReference>
<dbReference type="Pfam" id="PF04225">
    <property type="entry name" value="LysM_OapA"/>
    <property type="match status" value="1"/>
</dbReference>
<name>A0A0L0GWK3_9ENTR</name>
<dbReference type="Gene3D" id="3.10.450.350">
    <property type="match status" value="1"/>
</dbReference>
<dbReference type="Pfam" id="PF08525">
    <property type="entry name" value="OapA_N"/>
    <property type="match status" value="1"/>
</dbReference>
<feature type="compositionally biased region" description="Low complexity" evidence="1">
    <location>
        <begin position="91"/>
        <end position="128"/>
    </location>
</feature>
<evidence type="ECO:0000313" key="4">
    <source>
        <dbReference type="EMBL" id="KNC93144.1"/>
    </source>
</evidence>
<reference evidence="4 5" key="1">
    <citation type="journal article" date="2015" name="Appl. Environ. Microbiol.">
        <title>The Enterobacterium Trabulsiella odontotermitis Presents Novel Adaptations Related to Its Association with Fungus-Growing Termites.</title>
        <authorList>
            <person name="Sapountzis P."/>
            <person name="Gruntjes T."/>
            <person name="Otani S."/>
            <person name="Estevez J."/>
            <person name="da Costa R.R."/>
            <person name="Plunkett G.3rd."/>
            <person name="Perna N.T."/>
            <person name="Poulsen M."/>
        </authorList>
    </citation>
    <scope>NUCLEOTIDE SEQUENCE [LARGE SCALE GENOMIC DNA]</scope>
    <source>
        <strain evidence="4 5">12</strain>
    </source>
</reference>
<evidence type="ECO:0000256" key="1">
    <source>
        <dbReference type="SAM" id="MobiDB-lite"/>
    </source>
</evidence>
<sequence length="227" mass="24621">MAQEPGSRSRRKAMPGRNPLQQTLLKIWHAPDDIRLMDPLPPLHRRGIIIGALLVVIGVLLPSGDDDRSSPPVTRDAQLNIPSASGPQSEQPPLQTQLVTPPANDPQQVAPVAPEPVQEGEPQAQAQTSPPPAQPTPGIEQQWRSYRIESGKTLAQVFRDHNLPPTDVYAMAKVEGSGKPLSNLQTGQMVKIRQNANGVVTGLTIDTGNDQQVLFTRQSDGSFIRAR</sequence>
<dbReference type="GO" id="GO:0042834">
    <property type="term" value="F:peptidoglycan binding"/>
    <property type="evidence" value="ECO:0007669"/>
    <property type="project" value="InterPro"/>
</dbReference>
<protein>
    <recommendedName>
        <fullName evidence="6">Opacity-associated protein A</fullName>
    </recommendedName>
</protein>
<evidence type="ECO:0008006" key="6">
    <source>
        <dbReference type="Google" id="ProtNLM"/>
    </source>
</evidence>
<gene>
    <name evidence="4" type="ORF">GM31_20545</name>
</gene>
<dbReference type="AlphaFoldDB" id="A0A0L0GWK3"/>